<keyword evidence="1" id="KW-0479">Metal-binding</keyword>
<comment type="caution">
    <text evidence="4">The sequence shown here is derived from an EMBL/GenBank/DDBJ whole genome shotgun (WGS) entry which is preliminary data.</text>
</comment>
<dbReference type="PANTHER" id="PTHR31302">
    <property type="entry name" value="TRANSMEMBRANE PROTEIN WITH METALLOPHOSPHOESTERASE DOMAIN-RELATED"/>
    <property type="match status" value="1"/>
</dbReference>
<name>A0ABX2V5W7_9BACL</name>
<evidence type="ECO:0000313" key="5">
    <source>
        <dbReference type="Proteomes" id="UP000078447"/>
    </source>
</evidence>
<feature type="domain" description="Calcineurin-like phosphoesterase" evidence="3">
    <location>
        <begin position="66"/>
        <end position="236"/>
    </location>
</feature>
<evidence type="ECO:0000256" key="1">
    <source>
        <dbReference type="ARBA" id="ARBA00022723"/>
    </source>
</evidence>
<evidence type="ECO:0000256" key="2">
    <source>
        <dbReference type="ARBA" id="ARBA00022801"/>
    </source>
</evidence>
<evidence type="ECO:0000259" key="3">
    <source>
        <dbReference type="Pfam" id="PF00149"/>
    </source>
</evidence>
<keyword evidence="5" id="KW-1185">Reference proteome</keyword>
<organism evidence="4 5">
    <name type="scientific">Exiguobacterium undae</name>
    <dbReference type="NCBI Taxonomy" id="169177"/>
    <lineage>
        <taxon>Bacteria</taxon>
        <taxon>Bacillati</taxon>
        <taxon>Bacillota</taxon>
        <taxon>Bacilli</taxon>
        <taxon>Bacillales</taxon>
        <taxon>Bacillales Family XII. Incertae Sedis</taxon>
        <taxon>Exiguobacterium</taxon>
    </lineage>
</organism>
<accession>A0ABX2V5W7</accession>
<dbReference type="CDD" id="cd07385">
    <property type="entry name" value="MPP_YkuE_C"/>
    <property type="match status" value="1"/>
</dbReference>
<dbReference type="InterPro" id="IPR051158">
    <property type="entry name" value="Metallophosphoesterase_sf"/>
</dbReference>
<reference evidence="4 5" key="1">
    <citation type="submission" date="2016-03" db="EMBL/GenBank/DDBJ databases">
        <authorList>
            <person name="Cho S.-Y."/>
            <person name="Lim S."/>
            <person name="Kim H."/>
            <person name="Soh E.H."/>
            <person name="Moon J.S."/>
        </authorList>
    </citation>
    <scope>NUCLEOTIDE SEQUENCE [LARGE SCALE GENOMIC DNA]</scope>
    <source>
        <strain evidence="4 5">KCTC 3810</strain>
    </source>
</reference>
<dbReference type="Proteomes" id="UP000078447">
    <property type="component" value="Unassembled WGS sequence"/>
</dbReference>
<dbReference type="InterPro" id="IPR029052">
    <property type="entry name" value="Metallo-depent_PP-like"/>
</dbReference>
<dbReference type="EMBL" id="LVVL01000017">
    <property type="protein sequence ID" value="OAN10474.1"/>
    <property type="molecule type" value="Genomic_DNA"/>
</dbReference>
<dbReference type="Gene3D" id="3.60.21.10">
    <property type="match status" value="1"/>
</dbReference>
<protein>
    <submittedName>
        <fullName evidence="4">Metallophosphoesterase</fullName>
    </submittedName>
</protein>
<keyword evidence="2" id="KW-0378">Hydrolase</keyword>
<gene>
    <name evidence="4" type="ORF">A3783_14095</name>
</gene>
<proteinExistence type="predicted"/>
<dbReference type="InterPro" id="IPR004843">
    <property type="entry name" value="Calcineurin-like_PHP"/>
</dbReference>
<dbReference type="Pfam" id="PF00149">
    <property type="entry name" value="Metallophos"/>
    <property type="match status" value="1"/>
</dbReference>
<sequence length="298" mass="33753">MRKTGSFWYAEDKKRGGDLRLKKKWFIPLGILALSSWFLYRENNQIDTTAVTVQSDKLPAAFDDYKILQIADLHGKSFGSRQTHLLKKIDQLQPDLILMTGDLIDSRRDGEADALLLMEKLTADYPVYFVTGNHEVRRNFTILPKLEQLGVTVLRNTSVPLEREGQFIELLGIDDPTTTRWSEGLQEPDGIRQSLDQAQSAVDTSAFQLLMAHRPEYLPLYAERNMDLVLSGHAHGGQIRLPLTDGMYAPGQGFFPELTAGQHTIEQTKMIISRGLGNSLFPFRIFNHPELIVVTLRT</sequence>
<dbReference type="PANTHER" id="PTHR31302:SF31">
    <property type="entry name" value="PHOSPHODIESTERASE YAEI"/>
    <property type="match status" value="1"/>
</dbReference>
<evidence type="ECO:0000313" key="4">
    <source>
        <dbReference type="EMBL" id="OAN10474.1"/>
    </source>
</evidence>
<dbReference type="SUPFAM" id="SSF56300">
    <property type="entry name" value="Metallo-dependent phosphatases"/>
    <property type="match status" value="1"/>
</dbReference>